<proteinExistence type="predicted"/>
<name>A0ABQ1QR36_9RHOB</name>
<dbReference type="RefSeq" id="WP_188527720.1">
    <property type="nucleotide sequence ID" value="NZ_BMGI01000003.1"/>
</dbReference>
<gene>
    <name evidence="2" type="ORF">GCM10011358_22230</name>
</gene>
<evidence type="ECO:0000259" key="1">
    <source>
        <dbReference type="Pfam" id="PF13302"/>
    </source>
</evidence>
<reference evidence="3" key="1">
    <citation type="journal article" date="2019" name="Int. J. Syst. Evol. Microbiol.">
        <title>The Global Catalogue of Microorganisms (GCM) 10K type strain sequencing project: providing services to taxonomists for standard genome sequencing and annotation.</title>
        <authorList>
            <consortium name="The Broad Institute Genomics Platform"/>
            <consortium name="The Broad Institute Genome Sequencing Center for Infectious Disease"/>
            <person name="Wu L."/>
            <person name="Ma J."/>
        </authorList>
    </citation>
    <scope>NUCLEOTIDE SEQUENCE [LARGE SCALE GENOMIC DNA]</scope>
    <source>
        <strain evidence="3">CGMCC 1.12922</strain>
    </source>
</reference>
<evidence type="ECO:0000313" key="3">
    <source>
        <dbReference type="Proteomes" id="UP000617355"/>
    </source>
</evidence>
<dbReference type="Pfam" id="PF13302">
    <property type="entry name" value="Acetyltransf_3"/>
    <property type="match status" value="1"/>
</dbReference>
<organism evidence="2 3">
    <name type="scientific">Sinisalibacter lacisalsi</name>
    <dbReference type="NCBI Taxonomy" id="1526570"/>
    <lineage>
        <taxon>Bacteria</taxon>
        <taxon>Pseudomonadati</taxon>
        <taxon>Pseudomonadota</taxon>
        <taxon>Alphaproteobacteria</taxon>
        <taxon>Rhodobacterales</taxon>
        <taxon>Roseobacteraceae</taxon>
        <taxon>Sinisalibacter</taxon>
    </lineage>
</organism>
<dbReference type="PANTHER" id="PTHR43792:SF1">
    <property type="entry name" value="N-ACETYLTRANSFERASE DOMAIN-CONTAINING PROTEIN"/>
    <property type="match status" value="1"/>
</dbReference>
<dbReference type="InterPro" id="IPR016181">
    <property type="entry name" value="Acyl_CoA_acyltransferase"/>
</dbReference>
<feature type="domain" description="N-acetyltransferase" evidence="1">
    <location>
        <begin position="20"/>
        <end position="156"/>
    </location>
</feature>
<dbReference type="PANTHER" id="PTHR43792">
    <property type="entry name" value="GNAT FAMILY, PUTATIVE (AFU_ORTHOLOGUE AFUA_3G00765)-RELATED-RELATED"/>
    <property type="match status" value="1"/>
</dbReference>
<dbReference type="SUPFAM" id="SSF55729">
    <property type="entry name" value="Acyl-CoA N-acyltransferases (Nat)"/>
    <property type="match status" value="1"/>
</dbReference>
<dbReference type="EMBL" id="BMGI01000003">
    <property type="protein sequence ID" value="GGD38021.1"/>
    <property type="molecule type" value="Genomic_DNA"/>
</dbReference>
<evidence type="ECO:0000313" key="2">
    <source>
        <dbReference type="EMBL" id="GGD38021.1"/>
    </source>
</evidence>
<dbReference type="Gene3D" id="3.40.630.30">
    <property type="match status" value="1"/>
</dbReference>
<sequence>MSALELAPTSIHIPTLETERLFLRALIEADIDDEAAFFASERSVFVGGPLARDQVWRAVAGMIGHWALRGFGFWALEEKVSGRYMGRVGLWAPDGWPEPELGWTLMPHAEGRGFAFEAAQAARAFAYDQVGWTTAISLIVAGNTRSEALATRLGARLEREYLHPLHGAMNIWRHPGPFSQEAGA</sequence>
<accession>A0ABQ1QR36</accession>
<dbReference type="InterPro" id="IPR051531">
    <property type="entry name" value="N-acetyltransferase"/>
</dbReference>
<dbReference type="Proteomes" id="UP000617355">
    <property type="component" value="Unassembled WGS sequence"/>
</dbReference>
<comment type="caution">
    <text evidence="2">The sequence shown here is derived from an EMBL/GenBank/DDBJ whole genome shotgun (WGS) entry which is preliminary data.</text>
</comment>
<protein>
    <submittedName>
        <fullName evidence="2">GNAT family acetyltransferase</fullName>
    </submittedName>
</protein>
<dbReference type="InterPro" id="IPR000182">
    <property type="entry name" value="GNAT_dom"/>
</dbReference>
<keyword evidence="3" id="KW-1185">Reference proteome</keyword>